<keyword evidence="7" id="KW-0238">DNA-binding</keyword>
<dbReference type="Pfam" id="PF00096">
    <property type="entry name" value="zf-C2H2"/>
    <property type="match status" value="3"/>
</dbReference>
<dbReference type="PROSITE" id="PS50157">
    <property type="entry name" value="ZINC_FINGER_C2H2_2"/>
    <property type="match status" value="6"/>
</dbReference>
<dbReference type="Gene3D" id="3.40.1800.20">
    <property type="match status" value="1"/>
</dbReference>
<dbReference type="STRING" id="7168.A0A182NDD0"/>
<dbReference type="Proteomes" id="UP000075884">
    <property type="component" value="Unassembled WGS sequence"/>
</dbReference>
<dbReference type="FunFam" id="3.30.160.60:FF:001009">
    <property type="entry name" value="Zinc finger protein 26"/>
    <property type="match status" value="1"/>
</dbReference>
<dbReference type="GO" id="GO:0008270">
    <property type="term" value="F:zinc ion binding"/>
    <property type="evidence" value="ECO:0007669"/>
    <property type="project" value="UniProtKB-UniRule"/>
</dbReference>
<feature type="domain" description="C2H2-type" evidence="12">
    <location>
        <begin position="407"/>
        <end position="434"/>
    </location>
</feature>
<evidence type="ECO:0000256" key="10">
    <source>
        <dbReference type="PROSITE-ProRule" id="PRU00042"/>
    </source>
</evidence>
<evidence type="ECO:0000256" key="11">
    <source>
        <dbReference type="PROSITE-ProRule" id="PRU01263"/>
    </source>
</evidence>
<keyword evidence="6" id="KW-0805">Transcription regulation</keyword>
<dbReference type="PANTHER" id="PTHR47772:SF13">
    <property type="entry name" value="GASTRULA ZINC FINGER PROTEIN XLCGF49.1-LIKE-RELATED"/>
    <property type="match status" value="1"/>
</dbReference>
<dbReference type="VEuPathDB" id="VectorBase:ADIR005644"/>
<evidence type="ECO:0000256" key="9">
    <source>
        <dbReference type="ARBA" id="ARBA00023242"/>
    </source>
</evidence>
<dbReference type="SMART" id="SM00868">
    <property type="entry name" value="zf-AD"/>
    <property type="match status" value="1"/>
</dbReference>
<dbReference type="GO" id="GO:0003677">
    <property type="term" value="F:DNA binding"/>
    <property type="evidence" value="ECO:0007669"/>
    <property type="project" value="UniProtKB-KW"/>
</dbReference>
<keyword evidence="9" id="KW-0539">Nucleus</keyword>
<dbReference type="PROSITE" id="PS51915">
    <property type="entry name" value="ZAD"/>
    <property type="match status" value="1"/>
</dbReference>
<reference evidence="14" key="2">
    <citation type="submission" date="2020-05" db="UniProtKB">
        <authorList>
            <consortium name="EnsemblMetazoa"/>
        </authorList>
    </citation>
    <scope>IDENTIFICATION</scope>
    <source>
        <strain evidence="14">WRAIR2</strain>
    </source>
</reference>
<keyword evidence="4 10" id="KW-0863">Zinc-finger</keyword>
<evidence type="ECO:0000256" key="6">
    <source>
        <dbReference type="ARBA" id="ARBA00023015"/>
    </source>
</evidence>
<dbReference type="EnsemblMetazoa" id="ADIR005644-RA">
    <property type="protein sequence ID" value="ADIR005644-PA"/>
    <property type="gene ID" value="ADIR005644"/>
</dbReference>
<dbReference type="FunFam" id="3.30.160.60:FF:000870">
    <property type="entry name" value="zinc finger protein 197 isoform X1"/>
    <property type="match status" value="1"/>
</dbReference>
<dbReference type="Pfam" id="PF07776">
    <property type="entry name" value="zf-AD"/>
    <property type="match status" value="1"/>
</dbReference>
<evidence type="ECO:0000256" key="8">
    <source>
        <dbReference type="ARBA" id="ARBA00023163"/>
    </source>
</evidence>
<dbReference type="PROSITE" id="PS00028">
    <property type="entry name" value="ZINC_FINGER_C2H2_1"/>
    <property type="match status" value="6"/>
</dbReference>
<evidence type="ECO:0008006" key="16">
    <source>
        <dbReference type="Google" id="ProtNLM"/>
    </source>
</evidence>
<sequence length="681" mass="76226">MSEMCLDVDLHKVCRICLSQTDINELLFNIFTDAIVDGMLVALPEVIEYCVEIQVKDELEMPNQICQSCKSLMYQFYVFKQKCHRTDNLLRSLQQQTTHSTSNYGKVMEEREHEIIWDHTLNQPPVNEPDSISDYLFPNDCVEETIEEEVVAVLLASESINSVQCSSESGFTQSQEEVPENDASNVIEMHEEDYASDAYEDIFDPPVLSEQPDANSEEMKSEHIIITRLKPVGSNCHVCDICGKSTASRSRLMKHMKLHNDSNIVLDHMNFFSCASCQYVFLREEDLNEHNTTQRCISLTENGGNRCAEDGHLEPNMRKTSGGICGICDTKYGDMVRLKQHIIIHLDKFPCPLEGCGCEYASLARLSIHVSNQHVDYLSPTCPHCNESIERVDLRQHVRLFCKAKQFGCTHCDKKFLSSKALSQHLRKLEQSFPCSQCDKALTSLASLRLHERTHSGERPYVCTICNKSYKTSSLRTAHMDTHIDGKTFKCSMCDKYLQTRACYRNHLKRHLEARNHECFVCGKKFFQKCTLRVHLKMVHKISRAPGLVELAEEERNRSEWKESDAAGGGGNGGWLGSGGSIQLLVRWQPICVSPVDDCALLCAAYEDAAALLPYADCVPMLLAKEEELVAAGTSAMDDDEADAVGPMAEPLVVAGGSSVSGTRCGVRLEIGGRIGLAGHG</sequence>
<proteinExistence type="predicted"/>
<dbReference type="InterPro" id="IPR050636">
    <property type="entry name" value="C2H2-ZF_domain-containing"/>
</dbReference>
<dbReference type="PANTHER" id="PTHR47772">
    <property type="entry name" value="ZINC FINGER PROTEIN 200"/>
    <property type="match status" value="1"/>
</dbReference>
<evidence type="ECO:0000256" key="4">
    <source>
        <dbReference type="ARBA" id="ARBA00022771"/>
    </source>
</evidence>
<dbReference type="Gene3D" id="3.30.160.60">
    <property type="entry name" value="Classic Zinc Finger"/>
    <property type="match status" value="6"/>
</dbReference>
<dbReference type="SMART" id="SM00355">
    <property type="entry name" value="ZnF_C2H2"/>
    <property type="match status" value="9"/>
</dbReference>
<protein>
    <recommendedName>
        <fullName evidence="16">Protein krueppel</fullName>
    </recommendedName>
</protein>
<feature type="binding site" evidence="11">
    <location>
        <position position="14"/>
    </location>
    <ligand>
        <name>Zn(2+)</name>
        <dbReference type="ChEBI" id="CHEBI:29105"/>
    </ligand>
</feature>
<evidence type="ECO:0000256" key="7">
    <source>
        <dbReference type="ARBA" id="ARBA00023125"/>
    </source>
</evidence>
<evidence type="ECO:0000313" key="14">
    <source>
        <dbReference type="EnsemblMetazoa" id="ADIR005644-PA"/>
    </source>
</evidence>
<keyword evidence="8" id="KW-0804">Transcription</keyword>
<dbReference type="SUPFAM" id="SSF57716">
    <property type="entry name" value="Glucocorticoid receptor-like (DNA-binding domain)"/>
    <property type="match status" value="1"/>
</dbReference>
<evidence type="ECO:0000256" key="3">
    <source>
        <dbReference type="ARBA" id="ARBA00022737"/>
    </source>
</evidence>
<feature type="domain" description="C2H2-type" evidence="12">
    <location>
        <begin position="461"/>
        <end position="488"/>
    </location>
</feature>
<name>A0A182NDD0_9DIPT</name>
<dbReference type="GO" id="GO:0005634">
    <property type="term" value="C:nucleus"/>
    <property type="evidence" value="ECO:0007669"/>
    <property type="project" value="UniProtKB-SubCell"/>
</dbReference>
<feature type="domain" description="C2H2-type" evidence="12">
    <location>
        <begin position="517"/>
        <end position="545"/>
    </location>
</feature>
<feature type="domain" description="C2H2-type" evidence="12">
    <location>
        <begin position="433"/>
        <end position="460"/>
    </location>
</feature>
<evidence type="ECO:0000256" key="1">
    <source>
        <dbReference type="ARBA" id="ARBA00004123"/>
    </source>
</evidence>
<reference evidence="15" key="1">
    <citation type="submission" date="2013-03" db="EMBL/GenBank/DDBJ databases">
        <title>The Genome Sequence of Anopheles dirus WRAIR2.</title>
        <authorList>
            <consortium name="The Broad Institute Genomics Platform"/>
            <person name="Neafsey D.E."/>
            <person name="Walton C."/>
            <person name="Walker B."/>
            <person name="Young S.K."/>
            <person name="Zeng Q."/>
            <person name="Gargeya S."/>
            <person name="Fitzgerald M."/>
            <person name="Haas B."/>
            <person name="Abouelleil A."/>
            <person name="Allen A.W."/>
            <person name="Alvarado L."/>
            <person name="Arachchi H.M."/>
            <person name="Berlin A.M."/>
            <person name="Chapman S.B."/>
            <person name="Gainer-Dewar J."/>
            <person name="Goldberg J."/>
            <person name="Griggs A."/>
            <person name="Gujja S."/>
            <person name="Hansen M."/>
            <person name="Howarth C."/>
            <person name="Imamovic A."/>
            <person name="Ireland A."/>
            <person name="Larimer J."/>
            <person name="McCowan C."/>
            <person name="Murphy C."/>
            <person name="Pearson M."/>
            <person name="Poon T.W."/>
            <person name="Priest M."/>
            <person name="Roberts A."/>
            <person name="Saif S."/>
            <person name="Shea T."/>
            <person name="Sisk P."/>
            <person name="Sykes S."/>
            <person name="Wortman J."/>
            <person name="Nusbaum C."/>
            <person name="Birren B."/>
        </authorList>
    </citation>
    <scope>NUCLEOTIDE SEQUENCE [LARGE SCALE GENOMIC DNA]</scope>
    <source>
        <strain evidence="15">WRAIR2</strain>
    </source>
</reference>
<evidence type="ECO:0000259" key="13">
    <source>
        <dbReference type="PROSITE" id="PS51915"/>
    </source>
</evidence>
<feature type="domain" description="C2H2-type" evidence="12">
    <location>
        <begin position="237"/>
        <end position="264"/>
    </location>
</feature>
<dbReference type="InterPro" id="IPR036236">
    <property type="entry name" value="Znf_C2H2_sf"/>
</dbReference>
<keyword evidence="5 11" id="KW-0862">Zinc</keyword>
<dbReference type="AlphaFoldDB" id="A0A182NDD0"/>
<dbReference type="InterPro" id="IPR012934">
    <property type="entry name" value="Znf_AD"/>
</dbReference>
<keyword evidence="2 11" id="KW-0479">Metal-binding</keyword>
<evidence type="ECO:0000256" key="5">
    <source>
        <dbReference type="ARBA" id="ARBA00022833"/>
    </source>
</evidence>
<accession>A0A182NDD0</accession>
<evidence type="ECO:0000259" key="12">
    <source>
        <dbReference type="PROSITE" id="PS50157"/>
    </source>
</evidence>
<keyword evidence="15" id="KW-1185">Reference proteome</keyword>
<feature type="binding site" evidence="11">
    <location>
        <position position="17"/>
    </location>
    <ligand>
        <name>Zn(2+)</name>
        <dbReference type="ChEBI" id="CHEBI:29105"/>
    </ligand>
</feature>
<keyword evidence="3" id="KW-0677">Repeat</keyword>
<feature type="domain" description="C2H2-type" evidence="12">
    <location>
        <begin position="489"/>
        <end position="516"/>
    </location>
</feature>
<feature type="domain" description="ZAD" evidence="13">
    <location>
        <begin position="12"/>
        <end position="93"/>
    </location>
</feature>
<evidence type="ECO:0000313" key="15">
    <source>
        <dbReference type="Proteomes" id="UP000075884"/>
    </source>
</evidence>
<feature type="binding site" evidence="11">
    <location>
        <position position="66"/>
    </location>
    <ligand>
        <name>Zn(2+)</name>
        <dbReference type="ChEBI" id="CHEBI:29105"/>
    </ligand>
</feature>
<evidence type="ECO:0000256" key="2">
    <source>
        <dbReference type="ARBA" id="ARBA00022723"/>
    </source>
</evidence>
<comment type="subcellular location">
    <subcellularLocation>
        <location evidence="1">Nucleus</location>
    </subcellularLocation>
</comment>
<organism evidence="14 15">
    <name type="scientific">Anopheles dirus</name>
    <dbReference type="NCBI Taxonomy" id="7168"/>
    <lineage>
        <taxon>Eukaryota</taxon>
        <taxon>Metazoa</taxon>
        <taxon>Ecdysozoa</taxon>
        <taxon>Arthropoda</taxon>
        <taxon>Hexapoda</taxon>
        <taxon>Insecta</taxon>
        <taxon>Pterygota</taxon>
        <taxon>Neoptera</taxon>
        <taxon>Endopterygota</taxon>
        <taxon>Diptera</taxon>
        <taxon>Nematocera</taxon>
        <taxon>Culicoidea</taxon>
        <taxon>Culicidae</taxon>
        <taxon>Anophelinae</taxon>
        <taxon>Anopheles</taxon>
    </lineage>
</organism>
<feature type="binding site" evidence="11">
    <location>
        <position position="69"/>
    </location>
    <ligand>
        <name>Zn(2+)</name>
        <dbReference type="ChEBI" id="CHEBI:29105"/>
    </ligand>
</feature>
<dbReference type="InterPro" id="IPR013087">
    <property type="entry name" value="Znf_C2H2_type"/>
</dbReference>
<dbReference type="SUPFAM" id="SSF57667">
    <property type="entry name" value="beta-beta-alpha zinc fingers"/>
    <property type="match status" value="5"/>
</dbReference>